<evidence type="ECO:0000313" key="2">
    <source>
        <dbReference type="Proteomes" id="UP001482620"/>
    </source>
</evidence>
<reference evidence="1 2" key="1">
    <citation type="submission" date="2021-06" db="EMBL/GenBank/DDBJ databases">
        <authorList>
            <person name="Palmer J.M."/>
        </authorList>
    </citation>
    <scope>NUCLEOTIDE SEQUENCE [LARGE SCALE GENOMIC DNA]</scope>
    <source>
        <strain evidence="2">if_2019</strain>
        <tissue evidence="1">Muscle</tissue>
    </source>
</reference>
<organism evidence="1 2">
    <name type="scientific">Ilyodon furcidens</name>
    <name type="common">goldbreast splitfin</name>
    <dbReference type="NCBI Taxonomy" id="33524"/>
    <lineage>
        <taxon>Eukaryota</taxon>
        <taxon>Metazoa</taxon>
        <taxon>Chordata</taxon>
        <taxon>Craniata</taxon>
        <taxon>Vertebrata</taxon>
        <taxon>Euteleostomi</taxon>
        <taxon>Actinopterygii</taxon>
        <taxon>Neopterygii</taxon>
        <taxon>Teleostei</taxon>
        <taxon>Neoteleostei</taxon>
        <taxon>Acanthomorphata</taxon>
        <taxon>Ovalentaria</taxon>
        <taxon>Atherinomorphae</taxon>
        <taxon>Cyprinodontiformes</taxon>
        <taxon>Goodeidae</taxon>
        <taxon>Ilyodon</taxon>
    </lineage>
</organism>
<dbReference type="EMBL" id="JAHRIQ010012265">
    <property type="protein sequence ID" value="MEQ2224656.1"/>
    <property type="molecule type" value="Genomic_DNA"/>
</dbReference>
<gene>
    <name evidence="1" type="ORF">ILYODFUR_009663</name>
</gene>
<sequence length="108" mass="12311">MVTFIIKPLEGQCCTKHVQTLQTVSFPVSVTVFDNFLHILLFSSHWQLHIQHPLPDTIIYRVQSESSFLSLLQPSFFHRSPVALFFVFYTLPALSSSRSFALPVALNC</sequence>
<proteinExistence type="predicted"/>
<comment type="caution">
    <text evidence="1">The sequence shown here is derived from an EMBL/GenBank/DDBJ whole genome shotgun (WGS) entry which is preliminary data.</text>
</comment>
<name>A0ABV0SW02_9TELE</name>
<keyword evidence="2" id="KW-1185">Reference proteome</keyword>
<protein>
    <submittedName>
        <fullName evidence="1">Uncharacterized protein</fullName>
    </submittedName>
</protein>
<dbReference type="Proteomes" id="UP001482620">
    <property type="component" value="Unassembled WGS sequence"/>
</dbReference>
<accession>A0ABV0SW02</accession>
<evidence type="ECO:0000313" key="1">
    <source>
        <dbReference type="EMBL" id="MEQ2224656.1"/>
    </source>
</evidence>